<keyword evidence="5 15" id="KW-0547">Nucleotide-binding</keyword>
<dbReference type="OMA" id="LMFACIW"/>
<dbReference type="PROSITE" id="PS00411">
    <property type="entry name" value="KINESIN_MOTOR_1"/>
    <property type="match status" value="1"/>
</dbReference>
<organism evidence="19">
    <name type="scientific">Capitella teleta</name>
    <name type="common">Polychaete worm</name>
    <dbReference type="NCBI Taxonomy" id="283909"/>
    <lineage>
        <taxon>Eukaryota</taxon>
        <taxon>Metazoa</taxon>
        <taxon>Spiralia</taxon>
        <taxon>Lophotrochozoa</taxon>
        <taxon>Annelida</taxon>
        <taxon>Polychaeta</taxon>
        <taxon>Sedentaria</taxon>
        <taxon>Scolecida</taxon>
        <taxon>Capitellidae</taxon>
        <taxon>Capitella</taxon>
    </lineage>
</organism>
<dbReference type="AlphaFoldDB" id="R7TX58"/>
<dbReference type="InterPro" id="IPR027640">
    <property type="entry name" value="Kinesin-like_fam"/>
</dbReference>
<keyword evidence="21" id="KW-1185">Reference proteome</keyword>
<dbReference type="EMBL" id="KB308943">
    <property type="protein sequence ID" value="ELT96031.1"/>
    <property type="molecule type" value="Genomic_DNA"/>
</dbReference>
<protein>
    <recommendedName>
        <fullName evidence="16">Kinesin-like protein</fullName>
    </recommendedName>
</protein>
<keyword evidence="2" id="KW-0963">Cytoplasm</keyword>
<evidence type="ECO:0000256" key="10">
    <source>
        <dbReference type="ARBA" id="ARBA00023175"/>
    </source>
</evidence>
<dbReference type="Pfam" id="PF00225">
    <property type="entry name" value="Kinesin"/>
    <property type="match status" value="1"/>
</dbReference>
<evidence type="ECO:0000256" key="9">
    <source>
        <dbReference type="ARBA" id="ARBA00023069"/>
    </source>
</evidence>
<dbReference type="Pfam" id="PF23735">
    <property type="entry name" value="KIF9"/>
    <property type="match status" value="1"/>
</dbReference>
<evidence type="ECO:0000256" key="12">
    <source>
        <dbReference type="ARBA" id="ARBA00023273"/>
    </source>
</evidence>
<evidence type="ECO:0000256" key="1">
    <source>
        <dbReference type="ARBA" id="ARBA00004611"/>
    </source>
</evidence>
<reference evidence="21" key="1">
    <citation type="submission" date="2012-12" db="EMBL/GenBank/DDBJ databases">
        <authorList>
            <person name="Hellsten U."/>
            <person name="Grimwood J."/>
            <person name="Chapman J.A."/>
            <person name="Shapiro H."/>
            <person name="Aerts A."/>
            <person name="Otillar R.P."/>
            <person name="Terry A.Y."/>
            <person name="Boore J.L."/>
            <person name="Simakov O."/>
            <person name="Marletaz F."/>
            <person name="Cho S.-J."/>
            <person name="Edsinger-Gonzales E."/>
            <person name="Havlak P."/>
            <person name="Kuo D.-H."/>
            <person name="Larsson T."/>
            <person name="Lv J."/>
            <person name="Arendt D."/>
            <person name="Savage R."/>
            <person name="Osoegawa K."/>
            <person name="de Jong P."/>
            <person name="Lindberg D.R."/>
            <person name="Seaver E.C."/>
            <person name="Weisblat D.A."/>
            <person name="Putnam N.H."/>
            <person name="Grigoriev I.V."/>
            <person name="Rokhsar D.S."/>
        </authorList>
    </citation>
    <scope>NUCLEOTIDE SEQUENCE</scope>
    <source>
        <strain evidence="21">I ESC-2004</strain>
    </source>
</reference>
<dbReference type="InterPro" id="IPR001752">
    <property type="entry name" value="Kinesin_motor_dom"/>
</dbReference>
<feature type="binding site" evidence="15">
    <location>
        <begin position="94"/>
        <end position="101"/>
    </location>
    <ligand>
        <name>ATP</name>
        <dbReference type="ChEBI" id="CHEBI:30616"/>
    </ligand>
</feature>
<gene>
    <name evidence="19" type="ORF">CAPTEDRAFT_139702</name>
</gene>
<keyword evidence="3" id="KW-0597">Phosphoprotein</keyword>
<evidence type="ECO:0000259" key="18">
    <source>
        <dbReference type="PROSITE" id="PS50067"/>
    </source>
</evidence>
<dbReference type="PANTHER" id="PTHR47968">
    <property type="entry name" value="CENTROMERE PROTEIN E"/>
    <property type="match status" value="1"/>
</dbReference>
<keyword evidence="4 16" id="KW-0493">Microtubule</keyword>
<evidence type="ECO:0000256" key="11">
    <source>
        <dbReference type="ARBA" id="ARBA00023212"/>
    </source>
</evidence>
<comment type="function">
    <text evidence="13">Essential for normal male fertility and for progressive motility of spermatozoa.</text>
</comment>
<accession>R7TX58</accession>
<dbReference type="FunFam" id="3.40.850.10:FF:000040">
    <property type="entry name" value="Kinesin-like protein"/>
    <property type="match status" value="1"/>
</dbReference>
<dbReference type="InterPro" id="IPR036961">
    <property type="entry name" value="Kinesin_motor_dom_sf"/>
</dbReference>
<keyword evidence="12" id="KW-0966">Cell projection</keyword>
<keyword evidence="10 15" id="KW-0505">Motor protein</keyword>
<evidence type="ECO:0000256" key="3">
    <source>
        <dbReference type="ARBA" id="ARBA00022553"/>
    </source>
</evidence>
<evidence type="ECO:0000256" key="5">
    <source>
        <dbReference type="ARBA" id="ARBA00022741"/>
    </source>
</evidence>
<proteinExistence type="inferred from homology"/>
<dbReference type="EMBL" id="AMQN01011566">
    <property type="status" value="NOT_ANNOTATED_CDS"/>
    <property type="molecule type" value="Genomic_DNA"/>
</dbReference>
<dbReference type="InterPro" id="IPR019821">
    <property type="entry name" value="Kinesin_motor_CS"/>
</dbReference>
<feature type="domain" description="Kinesin motor" evidence="18">
    <location>
        <begin position="7"/>
        <end position="348"/>
    </location>
</feature>
<evidence type="ECO:0000256" key="17">
    <source>
        <dbReference type="SAM" id="MobiDB-lite"/>
    </source>
</evidence>
<evidence type="ECO:0000256" key="15">
    <source>
        <dbReference type="PROSITE-ProRule" id="PRU00283"/>
    </source>
</evidence>
<dbReference type="EnsemblMetazoa" id="CapteT139702">
    <property type="protein sequence ID" value="CapteP139702"/>
    <property type="gene ID" value="CapteG139702"/>
</dbReference>
<dbReference type="SUPFAM" id="SSF52540">
    <property type="entry name" value="P-loop containing nucleoside triphosphate hydrolases"/>
    <property type="match status" value="1"/>
</dbReference>
<dbReference type="Proteomes" id="UP000014760">
    <property type="component" value="Unassembled WGS sequence"/>
</dbReference>
<dbReference type="PRINTS" id="PR00380">
    <property type="entry name" value="KINESINHEAVY"/>
</dbReference>
<dbReference type="GO" id="GO:0007018">
    <property type="term" value="P:microtubule-based movement"/>
    <property type="evidence" value="ECO:0007669"/>
    <property type="project" value="InterPro"/>
</dbReference>
<keyword evidence="9" id="KW-0969">Cilium</keyword>
<name>R7TX58_CAPTE</name>
<sequence length="819" mass="91708">MSGRSKKVKVWVRTRPTQNFAHDMIDMQTDKKAVNIHCPRDMRRGVVNNQVLDWSFKLDGILHNSSQEEVFSTVCAPVLTSSLQGYNSTIMCYGQTGAGKTFTMTGATEHYKNRGLIPRAIAQVFKEIDETPDQSITIRLSYLEIYNETMFDLLSTINPNGGKSNSALPGMTPMTVVEDENGCYIKGLSCHLAQNEEEALNLLFEGETNRAIASHTLNKMSSRSHCILTVYIESRSRVSSEAKYTMSKLNFVDLAGSERLGKTQSAGKTKEEAMYINKSLSFLEQVVIALANKKRDHVPFRQSKLTHCLKDSIGGHCNTVLIANIWAEASQIEESVSTLRFATRMMCVHSEPAVNQLSDPTVMVKNLEKEIQALKRELAMHDTFASGNRSHISYEPLSQQQRYEISQQVEQYVSSNLDEIDIVNVRQVTGVFEAFRDLCNQIETDVEEKLRAKYQLVDKTDPNAIAAAQQVGVAGIPIGDDGELVGDPDGSNFGVGIAPLTSKPASSAIVNTKKRESKRGRSRDRLSPAPKVNSPTHSTKGKDDVPSLTPSGHVDREDAETPSSSIGSKPSAPVRPRLAIHGNKFLVLIPFFHSTPPSRPEAFETFKRDSGSEINRILSENKEILGAKKKAYANLAQQINCTKSEMDKCKGKIDRMREEREMQGPMLNEEGDIIISEEEYLQICRLKDLKVAYRSDFDELKQLKSEVQYCQKLVDQCRQRLIQEFDNWYTDSFLTPAEGEATTSLEAGYGSQPGVIPPKAMEAVLKDEQEKFDRLQRTLLLDNPESAAYHNAKLRVQRRVRGHMTHIRLIHDSYTAENL</sequence>
<keyword evidence="8" id="KW-0175">Coiled coil</keyword>
<evidence type="ECO:0000256" key="2">
    <source>
        <dbReference type="ARBA" id="ARBA00022490"/>
    </source>
</evidence>
<dbReference type="GO" id="GO:0003777">
    <property type="term" value="F:microtubule motor activity"/>
    <property type="evidence" value="ECO:0007669"/>
    <property type="project" value="InterPro"/>
</dbReference>
<comment type="subunit">
    <text evidence="14">Interacts with HYDIN.</text>
</comment>
<evidence type="ECO:0000256" key="6">
    <source>
        <dbReference type="ARBA" id="ARBA00022840"/>
    </source>
</evidence>
<dbReference type="STRING" id="283909.R7TX58"/>
<evidence type="ECO:0000256" key="7">
    <source>
        <dbReference type="ARBA" id="ARBA00022846"/>
    </source>
</evidence>
<dbReference type="InterPro" id="IPR056524">
    <property type="entry name" value="KIF6/9_C"/>
</dbReference>
<reference evidence="19 21" key="2">
    <citation type="journal article" date="2013" name="Nature">
        <title>Insights into bilaterian evolution from three spiralian genomes.</title>
        <authorList>
            <person name="Simakov O."/>
            <person name="Marletaz F."/>
            <person name="Cho S.J."/>
            <person name="Edsinger-Gonzales E."/>
            <person name="Havlak P."/>
            <person name="Hellsten U."/>
            <person name="Kuo D.H."/>
            <person name="Larsson T."/>
            <person name="Lv J."/>
            <person name="Arendt D."/>
            <person name="Savage R."/>
            <person name="Osoegawa K."/>
            <person name="de Jong P."/>
            <person name="Grimwood J."/>
            <person name="Chapman J.A."/>
            <person name="Shapiro H."/>
            <person name="Aerts A."/>
            <person name="Otillar R.P."/>
            <person name="Terry A.Y."/>
            <person name="Boore J.L."/>
            <person name="Grigoriev I.V."/>
            <person name="Lindberg D.R."/>
            <person name="Seaver E.C."/>
            <person name="Weisblat D.A."/>
            <person name="Putnam N.H."/>
            <person name="Rokhsar D.S."/>
        </authorList>
    </citation>
    <scope>NUCLEOTIDE SEQUENCE</scope>
    <source>
        <strain evidence="19 21">I ESC-2004</strain>
    </source>
</reference>
<evidence type="ECO:0000256" key="8">
    <source>
        <dbReference type="ARBA" id="ARBA00023054"/>
    </source>
</evidence>
<keyword evidence="11" id="KW-0206">Cytoskeleton</keyword>
<dbReference type="Gene3D" id="3.40.850.10">
    <property type="entry name" value="Kinesin motor domain"/>
    <property type="match status" value="1"/>
</dbReference>
<dbReference type="HOGENOM" id="CLU_001485_16_2_1"/>
<evidence type="ECO:0000256" key="4">
    <source>
        <dbReference type="ARBA" id="ARBA00022701"/>
    </source>
</evidence>
<dbReference type="SMART" id="SM00129">
    <property type="entry name" value="KISc"/>
    <property type="match status" value="1"/>
</dbReference>
<evidence type="ECO:0000256" key="14">
    <source>
        <dbReference type="ARBA" id="ARBA00063408"/>
    </source>
</evidence>
<dbReference type="GO" id="GO:0005524">
    <property type="term" value="F:ATP binding"/>
    <property type="evidence" value="ECO:0007669"/>
    <property type="project" value="UniProtKB-UniRule"/>
</dbReference>
<dbReference type="PROSITE" id="PS50067">
    <property type="entry name" value="KINESIN_MOTOR_2"/>
    <property type="match status" value="1"/>
</dbReference>
<dbReference type="InterPro" id="IPR027417">
    <property type="entry name" value="P-loop_NTPase"/>
</dbReference>
<comment type="subcellular location">
    <subcellularLocation>
        <location evidence="1">Cytoplasm</location>
        <location evidence="1">Cytoskeleton</location>
        <location evidence="1">Flagellum axoneme</location>
    </subcellularLocation>
</comment>
<comment type="similarity">
    <text evidence="15 16">Belongs to the TRAFAC class myosin-kinesin ATPase superfamily. Kinesin family.</text>
</comment>
<dbReference type="OrthoDB" id="3176171at2759"/>
<evidence type="ECO:0000313" key="21">
    <source>
        <dbReference type="Proteomes" id="UP000014760"/>
    </source>
</evidence>
<dbReference type="GO" id="GO:0005874">
    <property type="term" value="C:microtubule"/>
    <property type="evidence" value="ECO:0007669"/>
    <property type="project" value="UniProtKB-KW"/>
</dbReference>
<feature type="region of interest" description="Disordered" evidence="17">
    <location>
        <begin position="505"/>
        <end position="575"/>
    </location>
</feature>
<keyword evidence="6 15" id="KW-0067">ATP-binding</keyword>
<reference evidence="20" key="3">
    <citation type="submission" date="2015-06" db="UniProtKB">
        <authorList>
            <consortium name="EnsemblMetazoa"/>
        </authorList>
    </citation>
    <scope>IDENTIFICATION</scope>
</reference>
<dbReference type="PANTHER" id="PTHR47968:SF62">
    <property type="entry name" value="KINESIN FAMILY MEMBER 5A"/>
    <property type="match status" value="1"/>
</dbReference>
<keyword evidence="7" id="KW-0282">Flagellum</keyword>
<evidence type="ECO:0000313" key="19">
    <source>
        <dbReference type="EMBL" id="ELT96031.1"/>
    </source>
</evidence>
<dbReference type="GO" id="GO:0008017">
    <property type="term" value="F:microtubule binding"/>
    <property type="evidence" value="ECO:0007669"/>
    <property type="project" value="InterPro"/>
</dbReference>
<evidence type="ECO:0000256" key="13">
    <source>
        <dbReference type="ARBA" id="ARBA00059553"/>
    </source>
</evidence>
<evidence type="ECO:0000313" key="20">
    <source>
        <dbReference type="EnsemblMetazoa" id="CapteP139702"/>
    </source>
</evidence>
<evidence type="ECO:0000256" key="16">
    <source>
        <dbReference type="RuleBase" id="RU000394"/>
    </source>
</evidence>